<dbReference type="InterPro" id="IPR002893">
    <property type="entry name" value="Znf_MYND"/>
</dbReference>
<dbReference type="NCBIfam" id="TIGR03804">
    <property type="entry name" value="para_beta_helix"/>
    <property type="match status" value="1"/>
</dbReference>
<evidence type="ECO:0000256" key="3">
    <source>
        <dbReference type="ARBA" id="ARBA00022771"/>
    </source>
</evidence>
<evidence type="ECO:0000256" key="6">
    <source>
        <dbReference type="PROSITE-ProRule" id="PRU00134"/>
    </source>
</evidence>
<feature type="repeat" description="TPR" evidence="7">
    <location>
        <begin position="60"/>
        <end position="93"/>
    </location>
</feature>
<dbReference type="PANTHER" id="PTHR22904:SF523">
    <property type="entry name" value="STRESS-INDUCED-PHOSPHOPROTEIN 1"/>
    <property type="match status" value="1"/>
</dbReference>
<evidence type="ECO:0000256" key="2">
    <source>
        <dbReference type="ARBA" id="ARBA00022737"/>
    </source>
</evidence>
<dbReference type="InterPro" id="IPR006626">
    <property type="entry name" value="PbH1"/>
</dbReference>
<dbReference type="InterPro" id="IPR039448">
    <property type="entry name" value="Beta_helix"/>
</dbReference>
<evidence type="ECO:0000256" key="7">
    <source>
        <dbReference type="PROSITE-ProRule" id="PRU00339"/>
    </source>
</evidence>
<evidence type="ECO:0000313" key="10">
    <source>
        <dbReference type="Proteomes" id="UP000683360"/>
    </source>
</evidence>
<dbReference type="PROSITE" id="PS01360">
    <property type="entry name" value="ZF_MYND_1"/>
    <property type="match status" value="1"/>
</dbReference>
<dbReference type="SMART" id="SM00710">
    <property type="entry name" value="PbH1"/>
    <property type="match status" value="6"/>
</dbReference>
<dbReference type="PROSITE" id="PS50865">
    <property type="entry name" value="ZF_MYND_2"/>
    <property type="match status" value="1"/>
</dbReference>
<dbReference type="SUPFAM" id="SSF48452">
    <property type="entry name" value="TPR-like"/>
    <property type="match status" value="1"/>
</dbReference>
<keyword evidence="5" id="KW-0862">Zinc</keyword>
<dbReference type="PANTHER" id="PTHR22904">
    <property type="entry name" value="TPR REPEAT CONTAINING PROTEIN"/>
    <property type="match status" value="1"/>
</dbReference>
<dbReference type="SUPFAM" id="SSF144232">
    <property type="entry name" value="HIT/MYND zinc finger-like"/>
    <property type="match status" value="1"/>
</dbReference>
<keyword evidence="2" id="KW-0677">Repeat</keyword>
<sequence>MLNIIASLDLDKDTCRELTNIKVPLLERDRIRIQNSIATVLQIDDNENQIKSAANIPLSTESLRVFGNQAFKEERYEDALQYYTEALRSCSKNTYDQRILSNRSLVYLKLHEYTYALNDANACIEIDLVVGKLICSFSNEFPLDEAKFKCDENIDQFYPMFLGIINNIDKQFISSITSLNGGRIVLNACEIRSDGGCGISVQGENSHLAINNCNVHKSLIGIAVANGGTMEACDNQISNNTLHGIAIGPNGNAILKRNNISQNKAEGIWGGRNLKCKEINSTPTLVTAVDNIILQNGLSGICLEGGTFVLQNNLVSDNWAWGIFIHNRSSLLAENNEISNNKCGGIRVGINYSASVYIDGNTIKDHSGPDIVAINESTYMVKAEYIDEVEVYSTQPFITDRNLLSNNNKPVQSPRDAVKSLKTCCWCQKMSSTLKACSKCRIAQYCSKECQKFHWVRHKHMCSILSDNYTIEIQIKDTKPNKPRLFHSSLKGIGEGHKPDVTSTKKFIVKVQSDHYYVPYDPRKSLTLYDQSVTLNIIFRHPELYHLCSECGRLSGDKTASKKIFCWASYKQKGEILCIHTDEFPDFQTW</sequence>
<keyword evidence="4 7" id="KW-0802">TPR repeat</keyword>
<reference evidence="9" key="1">
    <citation type="submission" date="2021-03" db="EMBL/GenBank/DDBJ databases">
        <authorList>
            <person name="Bekaert M."/>
        </authorList>
    </citation>
    <scope>NUCLEOTIDE SEQUENCE</scope>
</reference>
<dbReference type="PROSITE" id="PS50005">
    <property type="entry name" value="TPR"/>
    <property type="match status" value="1"/>
</dbReference>
<dbReference type="OrthoDB" id="6136578at2759"/>
<dbReference type="InterPro" id="IPR012334">
    <property type="entry name" value="Pectin_lyas_fold"/>
</dbReference>
<dbReference type="Pfam" id="PF13229">
    <property type="entry name" value="Beta_helix"/>
    <property type="match status" value="2"/>
</dbReference>
<dbReference type="InterPro" id="IPR019734">
    <property type="entry name" value="TPR_rpt"/>
</dbReference>
<organism evidence="9 10">
    <name type="scientific">Mytilus edulis</name>
    <name type="common">Blue mussel</name>
    <dbReference type="NCBI Taxonomy" id="6550"/>
    <lineage>
        <taxon>Eukaryota</taxon>
        <taxon>Metazoa</taxon>
        <taxon>Spiralia</taxon>
        <taxon>Lophotrochozoa</taxon>
        <taxon>Mollusca</taxon>
        <taxon>Bivalvia</taxon>
        <taxon>Autobranchia</taxon>
        <taxon>Pteriomorphia</taxon>
        <taxon>Mytilida</taxon>
        <taxon>Mytiloidea</taxon>
        <taxon>Mytilidae</taxon>
        <taxon>Mytilinae</taxon>
        <taxon>Mytilus</taxon>
    </lineage>
</organism>
<evidence type="ECO:0000256" key="1">
    <source>
        <dbReference type="ARBA" id="ARBA00022723"/>
    </source>
</evidence>
<keyword evidence="1" id="KW-0479">Metal-binding</keyword>
<dbReference type="GO" id="GO:0008270">
    <property type="term" value="F:zinc ion binding"/>
    <property type="evidence" value="ECO:0007669"/>
    <property type="project" value="UniProtKB-KW"/>
</dbReference>
<dbReference type="AlphaFoldDB" id="A0A8S3R5L4"/>
<dbReference type="Proteomes" id="UP000683360">
    <property type="component" value="Unassembled WGS sequence"/>
</dbReference>
<dbReference type="GO" id="GO:0051879">
    <property type="term" value="F:Hsp90 protein binding"/>
    <property type="evidence" value="ECO:0007669"/>
    <property type="project" value="TreeGrafter"/>
</dbReference>
<evidence type="ECO:0000256" key="5">
    <source>
        <dbReference type="ARBA" id="ARBA00022833"/>
    </source>
</evidence>
<gene>
    <name evidence="9" type="ORF">MEDL_18457</name>
</gene>
<accession>A0A8S3R5L4</accession>
<dbReference type="Gene3D" id="2.160.20.10">
    <property type="entry name" value="Single-stranded right-handed beta-helix, Pectin lyase-like"/>
    <property type="match status" value="1"/>
</dbReference>
<protein>
    <recommendedName>
        <fullName evidence="8">MYND-type domain-containing protein</fullName>
    </recommendedName>
</protein>
<dbReference type="Pfam" id="PF01753">
    <property type="entry name" value="zf-MYND"/>
    <property type="match status" value="1"/>
</dbReference>
<dbReference type="InterPro" id="IPR011050">
    <property type="entry name" value="Pectin_lyase_fold/virulence"/>
</dbReference>
<dbReference type="EMBL" id="CAJPWZ010000933">
    <property type="protein sequence ID" value="CAG2203974.1"/>
    <property type="molecule type" value="Genomic_DNA"/>
</dbReference>
<dbReference type="SUPFAM" id="SSF51126">
    <property type="entry name" value="Pectin lyase-like"/>
    <property type="match status" value="1"/>
</dbReference>
<evidence type="ECO:0000313" key="9">
    <source>
        <dbReference type="EMBL" id="CAG2203974.1"/>
    </source>
</evidence>
<evidence type="ECO:0000256" key="4">
    <source>
        <dbReference type="ARBA" id="ARBA00022803"/>
    </source>
</evidence>
<evidence type="ECO:0000259" key="8">
    <source>
        <dbReference type="PROSITE" id="PS50865"/>
    </source>
</evidence>
<dbReference type="InterPro" id="IPR011990">
    <property type="entry name" value="TPR-like_helical_dom_sf"/>
</dbReference>
<keyword evidence="10" id="KW-1185">Reference proteome</keyword>
<comment type="caution">
    <text evidence="9">The sequence shown here is derived from an EMBL/GenBank/DDBJ whole genome shotgun (WGS) entry which is preliminary data.</text>
</comment>
<dbReference type="Gene3D" id="1.25.40.10">
    <property type="entry name" value="Tetratricopeptide repeat domain"/>
    <property type="match status" value="1"/>
</dbReference>
<feature type="domain" description="MYND-type" evidence="8">
    <location>
        <begin position="424"/>
        <end position="462"/>
    </location>
</feature>
<dbReference type="Gene3D" id="6.10.140.2220">
    <property type="match status" value="1"/>
</dbReference>
<name>A0A8S3R5L4_MYTED</name>
<keyword evidence="3 6" id="KW-0863">Zinc-finger</keyword>
<proteinExistence type="predicted"/>
<dbReference type="InterPro" id="IPR022441">
    <property type="entry name" value="Para_beta_helix_rpt-2"/>
</dbReference>